<sequence>MVSHTAVIGRTGTGKTYYLKQQLKKFDKLNVKCLVMDIEGDFTGIKRTNLKNLKEDFKRHNVLRVQGSEEKEKQNMIYDFVFKNLKNIIFVIDEINSQGGREKSLNPSLERLFIRGRKRGIKIIVAGQRASLISKTILSSCTIHVLKKQGWENDYKVYNQLNKHVSDLIKDSKNKYVTTVLKDGILYKLYD</sequence>
<comment type="catalytic activity">
    <reaction evidence="2">
        <text>Couples ATP hydrolysis with the unwinding of duplex DNA by translocating in the 3'-5' direction.</text>
        <dbReference type="EC" id="5.6.2.4"/>
    </reaction>
</comment>
<evidence type="ECO:0000256" key="2">
    <source>
        <dbReference type="ARBA" id="ARBA00034617"/>
    </source>
</evidence>
<evidence type="ECO:0000256" key="4">
    <source>
        <dbReference type="ARBA" id="ARBA00048988"/>
    </source>
</evidence>
<reference evidence="6 7" key="1">
    <citation type="submission" date="2010-05" db="EMBL/GenBank/DDBJ databases">
        <title>Complete sequence of Methanococcus voltae A3.</title>
        <authorList>
            <consortium name="US DOE Joint Genome Institute"/>
            <person name="Lucas S."/>
            <person name="Copeland A."/>
            <person name="Lapidus A."/>
            <person name="Cheng J.-F."/>
            <person name="Bruce D."/>
            <person name="Goodwin L."/>
            <person name="Pitluck S."/>
            <person name="Lowry S."/>
            <person name="Clum A."/>
            <person name="Land M."/>
            <person name="Hauser L."/>
            <person name="Kyrpides N."/>
            <person name="Mikhailova N."/>
            <person name="Whitman W.B."/>
            <person name="Woyke T."/>
        </authorList>
    </citation>
    <scope>NUCLEOTIDE SEQUENCE [LARGE SCALE GENOMIC DNA]</scope>
    <source>
        <strain evidence="7">ATCC BAA-1334 / A3</strain>
    </source>
</reference>
<dbReference type="PANTHER" id="PTHR42957:SF1">
    <property type="entry name" value="HELICASE MJ1565-RELATED"/>
    <property type="match status" value="1"/>
</dbReference>
<organism evidence="6 7">
    <name type="scientific">Methanococcus voltae (strain ATCC BAA-1334 / A3)</name>
    <dbReference type="NCBI Taxonomy" id="456320"/>
    <lineage>
        <taxon>Archaea</taxon>
        <taxon>Methanobacteriati</taxon>
        <taxon>Methanobacteriota</taxon>
        <taxon>Methanomada group</taxon>
        <taxon>Methanococci</taxon>
        <taxon>Methanococcales</taxon>
        <taxon>Methanococcaceae</taxon>
        <taxon>Methanococcus</taxon>
    </lineage>
</organism>
<dbReference type="PANTHER" id="PTHR42957">
    <property type="entry name" value="HELICASE MJ1565-RELATED"/>
    <property type="match status" value="1"/>
</dbReference>
<dbReference type="Proteomes" id="UP000007722">
    <property type="component" value="Chromosome"/>
</dbReference>
<dbReference type="GO" id="GO:0043138">
    <property type="term" value="F:3'-5' DNA helicase activity"/>
    <property type="evidence" value="ECO:0007669"/>
    <property type="project" value="UniProtKB-EC"/>
</dbReference>
<evidence type="ECO:0000313" key="7">
    <source>
        <dbReference type="Proteomes" id="UP000007722"/>
    </source>
</evidence>
<feature type="domain" description="Helicase HerA central" evidence="5">
    <location>
        <begin position="3"/>
        <end position="55"/>
    </location>
</feature>
<keyword evidence="7" id="KW-1185">Reference proteome</keyword>
<dbReference type="SUPFAM" id="SSF52540">
    <property type="entry name" value="P-loop containing nucleoside triphosphate hydrolases"/>
    <property type="match status" value="1"/>
</dbReference>
<comment type="catalytic activity">
    <reaction evidence="4">
        <text>ATP + H2O = ADP + phosphate + H(+)</text>
        <dbReference type="Rhea" id="RHEA:13065"/>
        <dbReference type="ChEBI" id="CHEBI:15377"/>
        <dbReference type="ChEBI" id="CHEBI:15378"/>
        <dbReference type="ChEBI" id="CHEBI:30616"/>
        <dbReference type="ChEBI" id="CHEBI:43474"/>
        <dbReference type="ChEBI" id="CHEBI:456216"/>
        <dbReference type="EC" id="5.6.2.4"/>
    </reaction>
</comment>
<comment type="similarity">
    <text evidence="1">Belongs to the HerA family.</text>
</comment>
<comment type="catalytic activity">
    <reaction evidence="3">
        <text>ATP + H2O = ADP + phosphate + H(+)</text>
        <dbReference type="Rhea" id="RHEA:13065"/>
        <dbReference type="ChEBI" id="CHEBI:15377"/>
        <dbReference type="ChEBI" id="CHEBI:15378"/>
        <dbReference type="ChEBI" id="CHEBI:30616"/>
        <dbReference type="ChEBI" id="CHEBI:43474"/>
        <dbReference type="ChEBI" id="CHEBI:456216"/>
        <dbReference type="EC" id="5.6.2.3"/>
    </reaction>
</comment>
<dbReference type="InterPro" id="IPR008571">
    <property type="entry name" value="HerA-like"/>
</dbReference>
<dbReference type="STRING" id="456320.Mvol_0464"/>
<dbReference type="EMBL" id="CP002057">
    <property type="protein sequence ID" value="ADI36124.1"/>
    <property type="molecule type" value="Genomic_DNA"/>
</dbReference>
<evidence type="ECO:0000259" key="5">
    <source>
        <dbReference type="Pfam" id="PF01935"/>
    </source>
</evidence>
<protein>
    <recommendedName>
        <fullName evidence="5">Helicase HerA central domain-containing protein</fullName>
    </recommendedName>
</protein>
<evidence type="ECO:0000313" key="6">
    <source>
        <dbReference type="EMBL" id="ADI36124.1"/>
    </source>
</evidence>
<dbReference type="CDD" id="cd01127">
    <property type="entry name" value="TrwB_TraG_TraD_VirD4"/>
    <property type="match status" value="1"/>
</dbReference>
<dbReference type="InterPro" id="IPR002789">
    <property type="entry name" value="HerA_central"/>
</dbReference>
<dbReference type="HOGENOM" id="CLU_1418718_0_0_2"/>
<dbReference type="Gene3D" id="3.40.50.300">
    <property type="entry name" value="P-loop containing nucleotide triphosphate hydrolases"/>
    <property type="match status" value="1"/>
</dbReference>
<dbReference type="GO" id="GO:0043139">
    <property type="term" value="F:5'-3' DNA helicase activity"/>
    <property type="evidence" value="ECO:0007669"/>
    <property type="project" value="UniProtKB-EC"/>
</dbReference>
<dbReference type="InParanoid" id="D7DSL4"/>
<accession>D7DSL4</accession>
<evidence type="ECO:0000256" key="3">
    <source>
        <dbReference type="ARBA" id="ARBA00048954"/>
    </source>
</evidence>
<dbReference type="AlphaFoldDB" id="D7DSL4"/>
<evidence type="ECO:0000256" key="1">
    <source>
        <dbReference type="ARBA" id="ARBA00007816"/>
    </source>
</evidence>
<name>D7DSL4_METV3</name>
<dbReference type="eggNOG" id="arCOG06224">
    <property type="taxonomic scope" value="Archaea"/>
</dbReference>
<proteinExistence type="inferred from homology"/>
<dbReference type="Pfam" id="PF01935">
    <property type="entry name" value="DUF87"/>
    <property type="match status" value="1"/>
</dbReference>
<gene>
    <name evidence="6" type="ordered locus">Mvol_0464</name>
</gene>
<dbReference type="InterPro" id="IPR027417">
    <property type="entry name" value="P-loop_NTPase"/>
</dbReference>
<dbReference type="KEGG" id="mvo:Mvol_0464"/>